<protein>
    <submittedName>
        <fullName evidence="2">Uncharacterized protein</fullName>
    </submittedName>
</protein>
<feature type="compositionally biased region" description="Polar residues" evidence="1">
    <location>
        <begin position="247"/>
        <end position="264"/>
    </location>
</feature>
<dbReference type="AlphaFoldDB" id="A0A9P6HHV7"/>
<feature type="compositionally biased region" description="Basic residues" evidence="1">
    <location>
        <begin position="377"/>
        <end position="388"/>
    </location>
</feature>
<proteinExistence type="predicted"/>
<evidence type="ECO:0000256" key="1">
    <source>
        <dbReference type="SAM" id="MobiDB-lite"/>
    </source>
</evidence>
<accession>A0A9P6HHV7</accession>
<feature type="compositionally biased region" description="Polar residues" evidence="1">
    <location>
        <begin position="302"/>
        <end position="314"/>
    </location>
</feature>
<feature type="region of interest" description="Disordered" evidence="1">
    <location>
        <begin position="1"/>
        <end position="349"/>
    </location>
</feature>
<evidence type="ECO:0000313" key="2">
    <source>
        <dbReference type="EMBL" id="KAF9787742.1"/>
    </source>
</evidence>
<feature type="compositionally biased region" description="Polar residues" evidence="1">
    <location>
        <begin position="16"/>
        <end position="25"/>
    </location>
</feature>
<dbReference type="Proteomes" id="UP000736335">
    <property type="component" value="Unassembled WGS sequence"/>
</dbReference>
<feature type="compositionally biased region" description="Low complexity" evidence="1">
    <location>
        <begin position="318"/>
        <end position="334"/>
    </location>
</feature>
<reference evidence="2" key="2">
    <citation type="submission" date="2020-11" db="EMBL/GenBank/DDBJ databases">
        <authorList>
            <consortium name="DOE Joint Genome Institute"/>
            <person name="Kuo A."/>
            <person name="Miyauchi S."/>
            <person name="Kiss E."/>
            <person name="Drula E."/>
            <person name="Kohler A."/>
            <person name="Sanchez-Garcia M."/>
            <person name="Andreopoulos B."/>
            <person name="Barry K.W."/>
            <person name="Bonito G."/>
            <person name="Buee M."/>
            <person name="Carver A."/>
            <person name="Chen C."/>
            <person name="Cichocki N."/>
            <person name="Clum A."/>
            <person name="Culley D."/>
            <person name="Crous P.W."/>
            <person name="Fauchery L."/>
            <person name="Girlanda M."/>
            <person name="Hayes R."/>
            <person name="Keri Z."/>
            <person name="Labutti K."/>
            <person name="Lipzen A."/>
            <person name="Lombard V."/>
            <person name="Magnuson J."/>
            <person name="Maillard F."/>
            <person name="Morin E."/>
            <person name="Murat C."/>
            <person name="Nolan M."/>
            <person name="Ohm R."/>
            <person name="Pangilinan J."/>
            <person name="Pereira M."/>
            <person name="Perotto S."/>
            <person name="Peter M."/>
            <person name="Riley R."/>
            <person name="Sitrit Y."/>
            <person name="Stielow B."/>
            <person name="Szollosi G."/>
            <person name="Zifcakova L."/>
            <person name="Stursova M."/>
            <person name="Spatafora J.W."/>
            <person name="Tedersoo L."/>
            <person name="Vaario L.-M."/>
            <person name="Yamada A."/>
            <person name="Yan M."/>
            <person name="Wang P."/>
            <person name="Xu J."/>
            <person name="Bruns T."/>
            <person name="Baldrian P."/>
            <person name="Vilgalys R."/>
            <person name="Henrissat B."/>
            <person name="Grigoriev I.V."/>
            <person name="Hibbett D."/>
            <person name="Nagy L.G."/>
            <person name="Martin F.M."/>
        </authorList>
    </citation>
    <scope>NUCLEOTIDE SEQUENCE</scope>
    <source>
        <strain evidence="2">UH-Tt-Lm1</strain>
    </source>
</reference>
<organism evidence="2 3">
    <name type="scientific">Thelephora terrestris</name>
    <dbReference type="NCBI Taxonomy" id="56493"/>
    <lineage>
        <taxon>Eukaryota</taxon>
        <taxon>Fungi</taxon>
        <taxon>Dikarya</taxon>
        <taxon>Basidiomycota</taxon>
        <taxon>Agaricomycotina</taxon>
        <taxon>Agaricomycetes</taxon>
        <taxon>Thelephorales</taxon>
        <taxon>Thelephoraceae</taxon>
        <taxon>Thelephora</taxon>
    </lineage>
</organism>
<gene>
    <name evidence="2" type="ORF">BJ322DRAFT_1105789</name>
</gene>
<keyword evidence="3" id="KW-1185">Reference proteome</keyword>
<reference evidence="2" key="1">
    <citation type="journal article" date="2020" name="Nat. Commun.">
        <title>Large-scale genome sequencing of mycorrhizal fungi provides insights into the early evolution of symbiotic traits.</title>
        <authorList>
            <person name="Miyauchi S."/>
            <person name="Kiss E."/>
            <person name="Kuo A."/>
            <person name="Drula E."/>
            <person name="Kohler A."/>
            <person name="Sanchez-Garcia M."/>
            <person name="Morin E."/>
            <person name="Andreopoulos B."/>
            <person name="Barry K.W."/>
            <person name="Bonito G."/>
            <person name="Buee M."/>
            <person name="Carver A."/>
            <person name="Chen C."/>
            <person name="Cichocki N."/>
            <person name="Clum A."/>
            <person name="Culley D."/>
            <person name="Crous P.W."/>
            <person name="Fauchery L."/>
            <person name="Girlanda M."/>
            <person name="Hayes R.D."/>
            <person name="Keri Z."/>
            <person name="LaButti K."/>
            <person name="Lipzen A."/>
            <person name="Lombard V."/>
            <person name="Magnuson J."/>
            <person name="Maillard F."/>
            <person name="Murat C."/>
            <person name="Nolan M."/>
            <person name="Ohm R.A."/>
            <person name="Pangilinan J."/>
            <person name="Pereira M.F."/>
            <person name="Perotto S."/>
            <person name="Peter M."/>
            <person name="Pfister S."/>
            <person name="Riley R."/>
            <person name="Sitrit Y."/>
            <person name="Stielow J.B."/>
            <person name="Szollosi G."/>
            <person name="Zifcakova L."/>
            <person name="Stursova M."/>
            <person name="Spatafora J.W."/>
            <person name="Tedersoo L."/>
            <person name="Vaario L.M."/>
            <person name="Yamada A."/>
            <person name="Yan M."/>
            <person name="Wang P."/>
            <person name="Xu J."/>
            <person name="Bruns T."/>
            <person name="Baldrian P."/>
            <person name="Vilgalys R."/>
            <person name="Dunand C."/>
            <person name="Henrissat B."/>
            <person name="Grigoriev I.V."/>
            <person name="Hibbett D."/>
            <person name="Nagy L.G."/>
            <person name="Martin F.M."/>
        </authorList>
    </citation>
    <scope>NUCLEOTIDE SEQUENCE</scope>
    <source>
        <strain evidence="2">UH-Tt-Lm1</strain>
    </source>
</reference>
<name>A0A9P6HHV7_9AGAM</name>
<dbReference type="OrthoDB" id="3249663at2759"/>
<sequence length="388" mass="43352">MADYERSPKSYHRSYKPTSDPTSAWVSRLSREHAAQFTEMPPSDTESAIFSSDSDAESSHSVPPRFVHRLPDGREEDVSGGYYTNQNASSRDVRSRANSGPVNYGPPPPRHHSRSLHPPGGHPRVQGHPPRPRSSSANIRPPEQIRIRPAQRSMTPNSAGYMSSRSSQGHHPRTSSVLAPSPRQAYDHGSPDAPHHDDWVRKYGPPQPIMFSNSVPPSKYDMPSRDYSANGYRSHSSSRPPRPTVIGSPSSQMSLLTKENTIANGRSRAFSRGPIEDNWSVIDEDEEWEKEQQRAAYRRGRTSSQTSNSPPLTHSRSRTTSSSSGYYPPRSSGPEKMGPPPAHSTGAGSMKRHFFSRWFRNDSDKDLRTVTAPPQNRLRRHSFGSSRR</sequence>
<comment type="caution">
    <text evidence="2">The sequence shown here is derived from an EMBL/GenBank/DDBJ whole genome shotgun (WGS) entry which is preliminary data.</text>
</comment>
<feature type="region of interest" description="Disordered" evidence="1">
    <location>
        <begin position="362"/>
        <end position="388"/>
    </location>
</feature>
<feature type="compositionally biased region" description="Polar residues" evidence="1">
    <location>
        <begin position="152"/>
        <end position="167"/>
    </location>
</feature>
<feature type="compositionally biased region" description="Basic and acidic residues" evidence="1">
    <location>
        <begin position="185"/>
        <end position="201"/>
    </location>
</feature>
<evidence type="ECO:0000313" key="3">
    <source>
        <dbReference type="Proteomes" id="UP000736335"/>
    </source>
</evidence>
<dbReference type="EMBL" id="WIUZ02000004">
    <property type="protein sequence ID" value="KAF9787742.1"/>
    <property type="molecule type" value="Genomic_DNA"/>
</dbReference>
<feature type="compositionally biased region" description="Polar residues" evidence="1">
    <location>
        <begin position="82"/>
        <end position="101"/>
    </location>
</feature>